<keyword evidence="3" id="KW-1185">Reference proteome</keyword>
<evidence type="ECO:0000313" key="2">
    <source>
        <dbReference type="EMBL" id="KAJ1255978.1"/>
    </source>
</evidence>
<accession>A0A9W7XCA6</accession>
<dbReference type="InterPro" id="IPR036180">
    <property type="entry name" value="Gelsolin-like_dom_sf"/>
</dbReference>
<comment type="caution">
    <text evidence="2">The sequence shown here is derived from an EMBL/GenBank/DDBJ whole genome shotgun (WGS) entry which is preliminary data.</text>
</comment>
<proteinExistence type="predicted"/>
<protein>
    <submittedName>
        <fullName evidence="2">Uncharacterized protein</fullName>
    </submittedName>
</protein>
<sequence>MASASCQSLSLHPTLPSGGAAEASGEVSNSAATIGPARGEDQLKRQRKEVSPLPEAKAGSGPAMEKANGVGERPALLVMGLRRRHAQPHGQAPVGGDAWSSADATFYGDGGGGDASGCVFAPARPPPQRAHRWPPHAVNIRPPAARPPPAALRGAPSPTGCGPHGTPSAGRSMPAPTSSSPSWAGLPTVSAASTTWSYSTTPRSTTASSPDPSGGRRAACVPAARSRTLSACPPPCPAAHARGQSAACGRHGRGRVTTVRVASTSCRDYRQQCRGQRGHVAVEERLPSSLSLPRFLDGSSSAGALRAQFSLAEFNPSVSYNADNPSPAKGDVIFTNDVSFQVFVDHLRRRLHSLPLFCFRHRRRSADCSYSSDIVLWMGRILRDGRPTAEVIRRP</sequence>
<dbReference type="SUPFAM" id="SSF82754">
    <property type="entry name" value="C-terminal, gelsolin-like domain of Sec23/24"/>
    <property type="match status" value="1"/>
</dbReference>
<name>A0A9W7XCA6_9POAL</name>
<feature type="compositionally biased region" description="Low complexity" evidence="1">
    <location>
        <begin position="188"/>
        <end position="213"/>
    </location>
</feature>
<feature type="compositionally biased region" description="Basic and acidic residues" evidence="1">
    <location>
        <begin position="38"/>
        <end position="50"/>
    </location>
</feature>
<dbReference type="AlphaFoldDB" id="A0A9W7XCA6"/>
<evidence type="ECO:0000256" key="1">
    <source>
        <dbReference type="SAM" id="MobiDB-lite"/>
    </source>
</evidence>
<feature type="compositionally biased region" description="Polar residues" evidence="1">
    <location>
        <begin position="1"/>
        <end position="11"/>
    </location>
</feature>
<evidence type="ECO:0000313" key="3">
    <source>
        <dbReference type="Proteomes" id="UP001164776"/>
    </source>
</evidence>
<dbReference type="OrthoDB" id="10256289at2759"/>
<dbReference type="Proteomes" id="UP001164776">
    <property type="component" value="Unassembled WGS sequence"/>
</dbReference>
<dbReference type="EMBL" id="MU629596">
    <property type="protein sequence ID" value="KAJ1255978.1"/>
    <property type="molecule type" value="Genomic_DNA"/>
</dbReference>
<feature type="region of interest" description="Disordered" evidence="1">
    <location>
        <begin position="1"/>
        <end position="70"/>
    </location>
</feature>
<gene>
    <name evidence="2" type="ORF">BS78_K122200</name>
</gene>
<feature type="region of interest" description="Disordered" evidence="1">
    <location>
        <begin position="143"/>
        <end position="218"/>
    </location>
</feature>
<reference evidence="2 3" key="1">
    <citation type="submission" date="2022-10" db="EMBL/GenBank/DDBJ databases">
        <title>WGS assembly of Paspalum vaginatum 540-79.</title>
        <authorList>
            <person name="Sun G."/>
            <person name="Wase N."/>
            <person name="Shu S."/>
            <person name="Jenkins J."/>
            <person name="Zhou B."/>
            <person name="Torres-Rodriguez J."/>
            <person name="Chen C."/>
            <person name="Sandor L."/>
            <person name="Plott C."/>
            <person name="Yoshinga Y."/>
            <person name="Daum C."/>
            <person name="Qi P."/>
            <person name="Barry K."/>
            <person name="Lipzen A."/>
            <person name="Berry L."/>
            <person name="Pedersen C."/>
            <person name="Gottilla T."/>
            <person name="Foltz A."/>
            <person name="Yu H."/>
            <person name="O'Malley R."/>
            <person name="Zhang C."/>
            <person name="Devos K."/>
            <person name="Sigmon B."/>
            <person name="Yu B."/>
            <person name="Obata T."/>
            <person name="Schmutz J."/>
            <person name="Schnable J."/>
        </authorList>
    </citation>
    <scope>NUCLEOTIDE SEQUENCE [LARGE SCALE GENOMIC DNA]</scope>
    <source>
        <strain evidence="3">cv. 540-79</strain>
    </source>
</reference>
<organism evidence="2 3">
    <name type="scientific">Paspalum vaginatum</name>
    <name type="common">seashore paspalum</name>
    <dbReference type="NCBI Taxonomy" id="158149"/>
    <lineage>
        <taxon>Eukaryota</taxon>
        <taxon>Viridiplantae</taxon>
        <taxon>Streptophyta</taxon>
        <taxon>Embryophyta</taxon>
        <taxon>Tracheophyta</taxon>
        <taxon>Spermatophyta</taxon>
        <taxon>Magnoliopsida</taxon>
        <taxon>Liliopsida</taxon>
        <taxon>Poales</taxon>
        <taxon>Poaceae</taxon>
        <taxon>PACMAD clade</taxon>
        <taxon>Panicoideae</taxon>
        <taxon>Andropogonodae</taxon>
        <taxon>Paspaleae</taxon>
        <taxon>Paspalinae</taxon>
        <taxon>Paspalum</taxon>
    </lineage>
</organism>